<feature type="domain" description="C2H2-type" evidence="10">
    <location>
        <begin position="470"/>
        <end position="497"/>
    </location>
</feature>
<keyword evidence="6" id="KW-0539">Nucleus</keyword>
<dbReference type="SUPFAM" id="SSF57667">
    <property type="entry name" value="beta-beta-alpha zinc fingers"/>
    <property type="match status" value="4"/>
</dbReference>
<name>A0A9R0D4Y2_SPOFR</name>
<evidence type="ECO:0000256" key="2">
    <source>
        <dbReference type="ARBA" id="ARBA00022723"/>
    </source>
</evidence>
<protein>
    <submittedName>
        <fullName evidence="13">Zinc finger protein 846</fullName>
    </submittedName>
</protein>
<proteinExistence type="inferred from homology"/>
<evidence type="ECO:0000256" key="9">
    <source>
        <dbReference type="PROSITE-ProRule" id="PRU01263"/>
    </source>
</evidence>
<dbReference type="SMART" id="SM00868">
    <property type="entry name" value="zf-AD"/>
    <property type="match status" value="1"/>
</dbReference>
<evidence type="ECO:0000256" key="4">
    <source>
        <dbReference type="ARBA" id="ARBA00022771"/>
    </source>
</evidence>
<evidence type="ECO:0000259" key="11">
    <source>
        <dbReference type="PROSITE" id="PS51915"/>
    </source>
</evidence>
<dbReference type="PANTHER" id="PTHR24388">
    <property type="entry name" value="ZINC FINGER PROTEIN"/>
    <property type="match status" value="1"/>
</dbReference>
<dbReference type="Pfam" id="PF00096">
    <property type="entry name" value="zf-C2H2"/>
    <property type="match status" value="3"/>
</dbReference>
<evidence type="ECO:0000256" key="8">
    <source>
        <dbReference type="PROSITE-ProRule" id="PRU00042"/>
    </source>
</evidence>
<feature type="domain" description="C2H2-type" evidence="10">
    <location>
        <begin position="498"/>
        <end position="525"/>
    </location>
</feature>
<dbReference type="InterPro" id="IPR013087">
    <property type="entry name" value="Znf_C2H2_type"/>
</dbReference>
<evidence type="ECO:0000259" key="10">
    <source>
        <dbReference type="PROSITE" id="PS50157"/>
    </source>
</evidence>
<dbReference type="SMART" id="SM00355">
    <property type="entry name" value="ZnF_C2H2"/>
    <property type="match status" value="10"/>
</dbReference>
<dbReference type="FunFam" id="3.30.160.60:FF:000624">
    <property type="entry name" value="zinc finger protein 697"/>
    <property type="match status" value="1"/>
</dbReference>
<dbReference type="InterPro" id="IPR036236">
    <property type="entry name" value="Znf_C2H2_sf"/>
</dbReference>
<dbReference type="PANTHER" id="PTHR24388:SF104">
    <property type="entry name" value="AT-RICH BINDING PROTEIN-RELATED"/>
    <property type="match status" value="1"/>
</dbReference>
<feature type="domain" description="C2H2-type" evidence="10">
    <location>
        <begin position="289"/>
        <end position="317"/>
    </location>
</feature>
<organism evidence="12 13">
    <name type="scientific">Spodoptera frugiperda</name>
    <name type="common">Fall armyworm</name>
    <dbReference type="NCBI Taxonomy" id="7108"/>
    <lineage>
        <taxon>Eukaryota</taxon>
        <taxon>Metazoa</taxon>
        <taxon>Ecdysozoa</taxon>
        <taxon>Arthropoda</taxon>
        <taxon>Hexapoda</taxon>
        <taxon>Insecta</taxon>
        <taxon>Pterygota</taxon>
        <taxon>Neoptera</taxon>
        <taxon>Endopterygota</taxon>
        <taxon>Lepidoptera</taxon>
        <taxon>Glossata</taxon>
        <taxon>Ditrysia</taxon>
        <taxon>Noctuoidea</taxon>
        <taxon>Noctuidae</taxon>
        <taxon>Amphipyrinae</taxon>
        <taxon>Spodoptera</taxon>
    </lineage>
</organism>
<dbReference type="InterPro" id="IPR012934">
    <property type="entry name" value="Znf_AD"/>
</dbReference>
<evidence type="ECO:0000256" key="6">
    <source>
        <dbReference type="ARBA" id="ARBA00023242"/>
    </source>
</evidence>
<feature type="domain" description="C2H2-type" evidence="10">
    <location>
        <begin position="526"/>
        <end position="553"/>
    </location>
</feature>
<evidence type="ECO:0000256" key="3">
    <source>
        <dbReference type="ARBA" id="ARBA00022737"/>
    </source>
</evidence>
<dbReference type="AlphaFoldDB" id="A0A9R0D4Y2"/>
<evidence type="ECO:0000256" key="5">
    <source>
        <dbReference type="ARBA" id="ARBA00022833"/>
    </source>
</evidence>
<dbReference type="PROSITE" id="PS00028">
    <property type="entry name" value="ZINC_FINGER_C2H2_1"/>
    <property type="match status" value="7"/>
</dbReference>
<keyword evidence="2 9" id="KW-0479">Metal-binding</keyword>
<evidence type="ECO:0000256" key="7">
    <source>
        <dbReference type="ARBA" id="ARBA00037948"/>
    </source>
</evidence>
<evidence type="ECO:0000313" key="12">
    <source>
        <dbReference type="Proteomes" id="UP000829999"/>
    </source>
</evidence>
<feature type="domain" description="ZAD" evidence="11">
    <location>
        <begin position="6"/>
        <end position="83"/>
    </location>
</feature>
<dbReference type="RefSeq" id="XP_035440271.2">
    <property type="nucleotide sequence ID" value="XM_035584378.2"/>
</dbReference>
<dbReference type="FunFam" id="3.30.160.60:FF:000145">
    <property type="entry name" value="Zinc finger protein 574"/>
    <property type="match status" value="1"/>
</dbReference>
<dbReference type="PROSITE" id="PS51915">
    <property type="entry name" value="ZAD"/>
    <property type="match status" value="1"/>
</dbReference>
<accession>A0A9R0D4Y2</accession>
<gene>
    <name evidence="13" type="primary">LOC118269323</name>
</gene>
<feature type="binding site" evidence="9">
    <location>
        <position position="11"/>
    </location>
    <ligand>
        <name>Zn(2+)</name>
        <dbReference type="ChEBI" id="CHEBI:29105"/>
    </ligand>
</feature>
<comment type="similarity">
    <text evidence="7">Belongs to the snail C2H2-type zinc-finger protein family.</text>
</comment>
<sequence>MNPSTCYCRLCAGLKLRDKLVNLQVDEELCQKVINKLSRFHITMDFQDNVLPKTVCLLCIKSLEQAFKFICAVDEAQAFLSDFVMVKCTERDLEENVSCELVSSNNCTPKPLDSAHDPMEISIEDSYTSDQVKCENDSNDGCNYYENKEFESVLTNTYIKIDQSVTEPEDIEPIKPMFKIPGDNIANSTNITTTLLDTTTNYDVHVTCQGVKTEKFNTNGSEMLDNQHNIIQKKKNKKIKLKTLSKKSTKLKSVANTESYSESDVNELIENLGYVPEQYITKTWQDYFWQCSHCETQFTSMENLQKHSMEFHNSCNAYKCADCTTRSSNLKFFLKHVRKHHKYLHYSCYKCYRVFPNVADTGKHKARIHKLPNMCMGCHNSFPTKEQLKQHTEKYYKKLLDSKKYNNLRTDNSTCRICHKHFNSYSSYKHHFITQHTEGSNNMCDICGKSFKSKSVFNNHVAIHKNRDTFQCEVCELHLKSRHGLRYHMELHTGIKPFICDICGKRFRAKSQIRNHLIIHTDKFPYACSVCDKKFRNNSNRKNHMLQHSGAKPHSCNICYRDFANLANRNKHVRRKHGIELAKRRRHETHQVKVTGETLEAENNKSQTDNFHHNNLSERLGEIPPKF</sequence>
<dbReference type="GO" id="GO:0005634">
    <property type="term" value="C:nucleus"/>
    <property type="evidence" value="ECO:0007669"/>
    <property type="project" value="UniProtKB-SubCell"/>
</dbReference>
<dbReference type="InterPro" id="IPR050527">
    <property type="entry name" value="Snail/Krueppel_Znf"/>
</dbReference>
<keyword evidence="4 8" id="KW-0863">Zinc-finger</keyword>
<feature type="binding site" evidence="9">
    <location>
        <position position="56"/>
    </location>
    <ligand>
        <name>Zn(2+)</name>
        <dbReference type="ChEBI" id="CHEBI:29105"/>
    </ligand>
</feature>
<comment type="subcellular location">
    <subcellularLocation>
        <location evidence="1">Nucleus</location>
    </subcellularLocation>
</comment>
<dbReference type="GO" id="GO:0000981">
    <property type="term" value="F:DNA-binding transcription factor activity, RNA polymerase II-specific"/>
    <property type="evidence" value="ECO:0007669"/>
    <property type="project" value="TreeGrafter"/>
</dbReference>
<dbReference type="GO" id="GO:0000978">
    <property type="term" value="F:RNA polymerase II cis-regulatory region sequence-specific DNA binding"/>
    <property type="evidence" value="ECO:0007669"/>
    <property type="project" value="TreeGrafter"/>
</dbReference>
<evidence type="ECO:0000256" key="1">
    <source>
        <dbReference type="ARBA" id="ARBA00004123"/>
    </source>
</evidence>
<dbReference type="Gene3D" id="3.30.160.60">
    <property type="entry name" value="Classic Zinc Finger"/>
    <property type="match status" value="5"/>
</dbReference>
<dbReference type="GO" id="GO:0008270">
    <property type="term" value="F:zinc ion binding"/>
    <property type="evidence" value="ECO:0007669"/>
    <property type="project" value="UniProtKB-UniRule"/>
</dbReference>
<keyword evidence="5 9" id="KW-0862">Zinc</keyword>
<feature type="domain" description="C2H2-type" evidence="10">
    <location>
        <begin position="442"/>
        <end position="469"/>
    </location>
</feature>
<keyword evidence="12" id="KW-1185">Reference proteome</keyword>
<feature type="binding site" evidence="9">
    <location>
        <position position="8"/>
    </location>
    <ligand>
        <name>Zn(2+)</name>
        <dbReference type="ChEBI" id="CHEBI:29105"/>
    </ligand>
</feature>
<reference evidence="13" key="1">
    <citation type="submission" date="2025-08" db="UniProtKB">
        <authorList>
            <consortium name="RefSeq"/>
        </authorList>
    </citation>
    <scope>IDENTIFICATION</scope>
    <source>
        <tissue evidence="13">Whole larval tissue</tissue>
    </source>
</reference>
<evidence type="ECO:0000313" key="13">
    <source>
        <dbReference type="RefSeq" id="XP_035440271.2"/>
    </source>
</evidence>
<dbReference type="PROSITE" id="PS50157">
    <property type="entry name" value="ZINC_FINGER_C2H2_2"/>
    <property type="match status" value="5"/>
</dbReference>
<keyword evidence="3" id="KW-0677">Repeat</keyword>
<dbReference type="Proteomes" id="UP000829999">
    <property type="component" value="Chromosome 2"/>
</dbReference>
<dbReference type="OrthoDB" id="3437960at2759"/>
<dbReference type="GeneID" id="118269323"/>
<feature type="binding site" evidence="9">
    <location>
        <position position="59"/>
    </location>
    <ligand>
        <name>Zn(2+)</name>
        <dbReference type="ChEBI" id="CHEBI:29105"/>
    </ligand>
</feature>